<keyword evidence="3" id="KW-1185">Reference proteome</keyword>
<accession>A0A8J3GYP8</accession>
<dbReference type="AlphaFoldDB" id="A0A8J3GYP8"/>
<gene>
    <name evidence="2" type="ORF">GCM10017056_24790</name>
</gene>
<evidence type="ECO:0000313" key="3">
    <source>
        <dbReference type="Proteomes" id="UP000626220"/>
    </source>
</evidence>
<reference evidence="2" key="1">
    <citation type="journal article" date="2014" name="Int. J. Syst. Evol. Microbiol.">
        <title>Complete genome sequence of Corynebacterium casei LMG S-19264T (=DSM 44701T), isolated from a smear-ripened cheese.</title>
        <authorList>
            <consortium name="US DOE Joint Genome Institute (JGI-PGF)"/>
            <person name="Walter F."/>
            <person name="Albersmeier A."/>
            <person name="Kalinowski J."/>
            <person name="Ruckert C."/>
        </authorList>
    </citation>
    <scope>NUCLEOTIDE SEQUENCE</scope>
    <source>
        <strain evidence="2">KCTC 42650</strain>
    </source>
</reference>
<sequence length="565" mass="61047">MPAKPDSRAEKAALKTALSEARAKPISFAALITKDGIVFQAEKNKSVDAMKKAARGQGGGTRGAWGKMSSSGSSILLICDEEPASKIEQIVRKHFADRGHSVKVEVRLKTEEYAVEEPEEVTATETPEPEPAPEPEPEPELGPEPELEPELDTSGPTEEEPEEEAEDPDDPDDEDDLAAQTGDLDRLLKAARKKQYFFALMLGKEAPVLKAHRRRKPGKLILAARQEGAGPRGGWGRMNVEGRTVVLTCEEAPPKSLARQARLFLRSQDLKYKVICRLPSGEVVDSDDDEEEILAEAPQVAVPQEPGTLEPAGNREPRISAALAAKLDKARQVVALFADAPQDAARLQGLLDAANQAASSGDEVAAAQQFAELAQLARETPRTPAERRARSIGAFVDMRDDISETVRQFDFAAGYLTELCRSGVAACNTGDFNLADRRAEQVRRGLQAAKAGPLDEDQLESIVAGLMPKAETAPAEFDRITAFLKPVLESDDPQKQEVDQSVDAYRDAAARQDTSGVLAAIGDLRRHEATLNGVGHQLGQDGTLRQPLKPDTFARLSALLSAEKG</sequence>
<proteinExistence type="predicted"/>
<name>A0A8J3GYP8_9RHOB</name>
<dbReference type="EMBL" id="BNCJ01000006">
    <property type="protein sequence ID" value="GHF52307.1"/>
    <property type="molecule type" value="Genomic_DNA"/>
</dbReference>
<protein>
    <submittedName>
        <fullName evidence="2">Uncharacterized protein</fullName>
    </submittedName>
</protein>
<evidence type="ECO:0000313" key="2">
    <source>
        <dbReference type="EMBL" id="GHF52307.1"/>
    </source>
</evidence>
<feature type="compositionally biased region" description="Acidic residues" evidence="1">
    <location>
        <begin position="113"/>
        <end position="177"/>
    </location>
</feature>
<dbReference type="Proteomes" id="UP000626220">
    <property type="component" value="Unassembled WGS sequence"/>
</dbReference>
<feature type="region of interest" description="Disordered" evidence="1">
    <location>
        <begin position="111"/>
        <end position="178"/>
    </location>
</feature>
<comment type="caution">
    <text evidence="2">The sequence shown here is derived from an EMBL/GenBank/DDBJ whole genome shotgun (WGS) entry which is preliminary data.</text>
</comment>
<evidence type="ECO:0000256" key="1">
    <source>
        <dbReference type="SAM" id="MobiDB-lite"/>
    </source>
</evidence>
<organism evidence="2 3">
    <name type="scientific">Seohaeicola zhoushanensis</name>
    <dbReference type="NCBI Taxonomy" id="1569283"/>
    <lineage>
        <taxon>Bacteria</taxon>
        <taxon>Pseudomonadati</taxon>
        <taxon>Pseudomonadota</taxon>
        <taxon>Alphaproteobacteria</taxon>
        <taxon>Rhodobacterales</taxon>
        <taxon>Roseobacteraceae</taxon>
        <taxon>Seohaeicola</taxon>
    </lineage>
</organism>
<reference evidence="2" key="2">
    <citation type="submission" date="2020-09" db="EMBL/GenBank/DDBJ databases">
        <authorList>
            <person name="Sun Q."/>
            <person name="Kim S."/>
        </authorList>
    </citation>
    <scope>NUCLEOTIDE SEQUENCE</scope>
    <source>
        <strain evidence="2">KCTC 42650</strain>
    </source>
</reference>